<dbReference type="EMBL" id="RWIS01000012">
    <property type="protein sequence ID" value="RSK29527.1"/>
    <property type="molecule type" value="Genomic_DNA"/>
</dbReference>
<dbReference type="AlphaFoldDB" id="A0A428JC83"/>
<gene>
    <name evidence="2" type="ORF">EI290_16775</name>
</gene>
<dbReference type="Proteomes" id="UP000280066">
    <property type="component" value="Unassembled WGS sequence"/>
</dbReference>
<feature type="signal peptide" evidence="1">
    <location>
        <begin position="1"/>
        <end position="18"/>
    </location>
</feature>
<dbReference type="RefSeq" id="WP_125432748.1">
    <property type="nucleotide sequence ID" value="NZ_RWIS01000012.1"/>
</dbReference>
<protein>
    <submittedName>
        <fullName evidence="2">T9SS C-terminal target domain-containing protein</fullName>
    </submittedName>
</protein>
<dbReference type="OrthoDB" id="864214at2"/>
<comment type="caution">
    <text evidence="2">The sequence shown here is derived from an EMBL/GenBank/DDBJ whole genome shotgun (WGS) entry which is preliminary data.</text>
</comment>
<name>A0A428JC83_9BACT</name>
<sequence>MKYVYMWALLLAPLGLRAQNAPYWPLFRPGLTYQLAEAATPADTTHTVRLSAQPTAGPDSVYALNWQFAQWRTATTSECSRRPNFLFGDRVRVPQAAARAGVYVLEGAAGRTLTLRLRHPLGQDWPATPTGLMARVTARGVVPVLGQPDSVVTIQLSDGQTVQCSKRYGWLAGPAPAAYLGRGRARRLTLSAAPVRNFPETVFGMRAIHNYQPGDVFLRHSQESTNFGSLCTESWQRDSVLTRTLSRTQDSVTYTIRTRTLRRAYGMASAPIQFCNQQAGTTLEPPRTLTLIVSASYAVGAYGNGVGNELTNGYLQYSPVTFGYYTGPAYRTSYNGRLGQKHEFLQPYRETAHPDSLWLSTIVDAGGRRQLAAGLGETSRESGSVYGCYQTQLLGYHKAPTTPGGPAEDWGSLRTFAQLLSSRPQAAAATTAAFPVPFQQQLTVRCQAARSQMATLTLFDGLGRQVATYARPARTGPNEWQLSTAHLPAGLYLLHLHYDNHTEALRVQKTE</sequence>
<evidence type="ECO:0000256" key="1">
    <source>
        <dbReference type="SAM" id="SignalP"/>
    </source>
</evidence>
<reference evidence="2 3" key="1">
    <citation type="submission" date="2018-12" db="EMBL/GenBank/DDBJ databases">
        <authorList>
            <person name="Feng G."/>
            <person name="Zhu H."/>
        </authorList>
    </citation>
    <scope>NUCLEOTIDE SEQUENCE [LARGE SCALE GENOMIC DNA]</scope>
    <source>
        <strain evidence="2 3">9PBR-2</strain>
    </source>
</reference>
<keyword evidence="1" id="KW-0732">Signal</keyword>
<proteinExistence type="predicted"/>
<feature type="chain" id="PRO_5019485286" evidence="1">
    <location>
        <begin position="19"/>
        <end position="511"/>
    </location>
</feature>
<evidence type="ECO:0000313" key="3">
    <source>
        <dbReference type="Proteomes" id="UP000280066"/>
    </source>
</evidence>
<keyword evidence="3" id="KW-1185">Reference proteome</keyword>
<organism evidence="2 3">
    <name type="scientific">Hymenobacter metallilatus</name>
    <dbReference type="NCBI Taxonomy" id="2493666"/>
    <lineage>
        <taxon>Bacteria</taxon>
        <taxon>Pseudomonadati</taxon>
        <taxon>Bacteroidota</taxon>
        <taxon>Cytophagia</taxon>
        <taxon>Cytophagales</taxon>
        <taxon>Hymenobacteraceae</taxon>
        <taxon>Hymenobacter</taxon>
    </lineage>
</organism>
<evidence type="ECO:0000313" key="2">
    <source>
        <dbReference type="EMBL" id="RSK29527.1"/>
    </source>
</evidence>
<accession>A0A428JC83</accession>